<dbReference type="AlphaFoldDB" id="A0A8C4WZ49"/>
<evidence type="ECO:0000256" key="1">
    <source>
        <dbReference type="ARBA" id="ARBA00004123"/>
    </source>
</evidence>
<dbReference type="GO" id="GO:0005634">
    <property type="term" value="C:nucleus"/>
    <property type="evidence" value="ECO:0007669"/>
    <property type="project" value="UniProtKB-SubCell"/>
</dbReference>
<dbReference type="GO" id="GO:0071456">
    <property type="term" value="P:cellular response to hypoxia"/>
    <property type="evidence" value="ECO:0007669"/>
    <property type="project" value="TreeGrafter"/>
</dbReference>
<dbReference type="InterPro" id="IPR035965">
    <property type="entry name" value="PAS-like_dom_sf"/>
</dbReference>
<dbReference type="PANTHER" id="PTHR23043:SF17">
    <property type="entry name" value="PROTEIN SIMILAR"/>
    <property type="match status" value="1"/>
</dbReference>
<dbReference type="Ensembl" id="ENSEBUT00000021474.1">
    <property type="protein sequence ID" value="ENSEBUP00000020898.1"/>
    <property type="gene ID" value="ENSEBUG00000012914.1"/>
</dbReference>
<dbReference type="Pfam" id="PF14598">
    <property type="entry name" value="PAS_11"/>
    <property type="match status" value="1"/>
</dbReference>
<proteinExistence type="predicted"/>
<dbReference type="Pfam" id="PF23171">
    <property type="entry name" value="bHLH_HIF1A"/>
    <property type="match status" value="1"/>
</dbReference>
<evidence type="ECO:0000256" key="4">
    <source>
        <dbReference type="ARBA" id="ARBA00023242"/>
    </source>
</evidence>
<accession>A0A8C4WZ49</accession>
<protein>
    <recommendedName>
        <fullName evidence="5">PAS domain-containing protein</fullName>
    </recommendedName>
</protein>
<evidence type="ECO:0000259" key="5">
    <source>
        <dbReference type="PROSITE" id="PS50112"/>
    </source>
</evidence>
<feature type="domain" description="PAS" evidence="5">
    <location>
        <begin position="173"/>
        <end position="226"/>
    </location>
</feature>
<keyword evidence="7" id="KW-1185">Reference proteome</keyword>
<dbReference type="Gene3D" id="3.30.450.20">
    <property type="entry name" value="PAS domain"/>
    <property type="match status" value="2"/>
</dbReference>
<dbReference type="InterPro" id="IPR000014">
    <property type="entry name" value="PAS"/>
</dbReference>
<name>A0A8C4WZ49_EPTBU</name>
<dbReference type="PANTHER" id="PTHR23043">
    <property type="entry name" value="HYPOXIA-INDUCIBLE FACTOR 1 ALPHA"/>
    <property type="match status" value="1"/>
</dbReference>
<dbReference type="PROSITE" id="PS50112">
    <property type="entry name" value="PAS"/>
    <property type="match status" value="1"/>
</dbReference>
<organism evidence="6 7">
    <name type="scientific">Eptatretus burgeri</name>
    <name type="common">Inshore hagfish</name>
    <dbReference type="NCBI Taxonomy" id="7764"/>
    <lineage>
        <taxon>Eukaryota</taxon>
        <taxon>Metazoa</taxon>
        <taxon>Chordata</taxon>
        <taxon>Craniata</taxon>
        <taxon>Vertebrata</taxon>
        <taxon>Cyclostomata</taxon>
        <taxon>Myxini</taxon>
        <taxon>Myxiniformes</taxon>
        <taxon>Myxinidae</taxon>
        <taxon>Eptatretinae</taxon>
        <taxon>Eptatretus</taxon>
    </lineage>
</organism>
<reference evidence="6" key="2">
    <citation type="submission" date="2025-09" db="UniProtKB">
        <authorList>
            <consortium name="Ensembl"/>
        </authorList>
    </citation>
    <scope>IDENTIFICATION</scope>
</reference>
<evidence type="ECO:0000313" key="7">
    <source>
        <dbReference type="Proteomes" id="UP000694388"/>
    </source>
</evidence>
<comment type="subcellular location">
    <subcellularLocation>
        <location evidence="1">Nucleus</location>
    </subcellularLocation>
</comment>
<keyword evidence="3" id="KW-0804">Transcription</keyword>
<evidence type="ECO:0000313" key="6">
    <source>
        <dbReference type="Ensembl" id="ENSEBUP00000020898.1"/>
    </source>
</evidence>
<evidence type="ECO:0000256" key="3">
    <source>
        <dbReference type="ARBA" id="ARBA00023163"/>
    </source>
</evidence>
<dbReference type="SMART" id="SM00091">
    <property type="entry name" value="PAS"/>
    <property type="match status" value="1"/>
</dbReference>
<dbReference type="GO" id="GO:0000977">
    <property type="term" value="F:RNA polymerase II transcription regulatory region sequence-specific DNA binding"/>
    <property type="evidence" value="ECO:0007669"/>
    <property type="project" value="TreeGrafter"/>
</dbReference>
<reference evidence="6" key="1">
    <citation type="submission" date="2025-08" db="UniProtKB">
        <authorList>
            <consortium name="Ensembl"/>
        </authorList>
    </citation>
    <scope>IDENTIFICATION</scope>
</reference>
<dbReference type="CDD" id="cd00130">
    <property type="entry name" value="PAS"/>
    <property type="match status" value="1"/>
</dbReference>
<dbReference type="Proteomes" id="UP000694388">
    <property type="component" value="Unplaced"/>
</dbReference>
<dbReference type="GO" id="GO:0000981">
    <property type="term" value="F:DNA-binding transcription factor activity, RNA polymerase II-specific"/>
    <property type="evidence" value="ECO:0007669"/>
    <property type="project" value="TreeGrafter"/>
</dbReference>
<dbReference type="InterPro" id="IPR011598">
    <property type="entry name" value="bHLH_dom"/>
</dbReference>
<keyword evidence="2" id="KW-0805">Transcription regulation</keyword>
<keyword evidence="4" id="KW-0539">Nucleus</keyword>
<dbReference type="GO" id="GO:0046983">
    <property type="term" value="F:protein dimerization activity"/>
    <property type="evidence" value="ECO:0007669"/>
    <property type="project" value="InterPro"/>
</dbReference>
<dbReference type="SUPFAM" id="SSF55785">
    <property type="entry name" value="PYP-like sensor domain (PAS domain)"/>
    <property type="match status" value="1"/>
</dbReference>
<evidence type="ECO:0000256" key="2">
    <source>
        <dbReference type="ARBA" id="ARBA00023015"/>
    </source>
</evidence>
<sequence length="226" mass="25789">LEGLSNHSERRKQRSCDAARRRRSQEVEVFLQLAQALPIPTKTSRVFDKTTIVRLSNLFFPLLCLLDGEMELPKTSIDPLCLETLDGFLLMLTWAGDVMFASETIVKYTGFSQVCIYVLHCMGHAKAVQKAVHEVGCRSCLLILCCPIQHPVNLETPLDPYSFLSHHNPDMCLTYIDKRVAGLLGYEPAELMGRSMYEFYHAFDSEHIARCHRQRMLCNLRKVLLA</sequence>
<dbReference type="GeneTree" id="ENSGT00940000155930"/>